<accession>A0A6J4E519</accession>
<dbReference type="EMBL" id="BQKM01000003">
    <property type="protein sequence ID" value="GJN51931.1"/>
    <property type="molecule type" value="Genomic_DNA"/>
</dbReference>
<proteinExistence type="predicted"/>
<sequence>MHYFDIQYKLRGVPRSLRVRHTEKEMGLELALAHIIAEHRGQLEVDRNLGGSSFENKVLASQEIGVSGVTTHLVEN</sequence>
<dbReference type="AlphaFoldDB" id="A0A6J4E519"/>
<dbReference type="Proteomes" id="UP000509383">
    <property type="component" value="Chromosome"/>
</dbReference>
<evidence type="ECO:0000313" key="2">
    <source>
        <dbReference type="EMBL" id="GJN51931.1"/>
    </source>
</evidence>
<protein>
    <submittedName>
        <fullName evidence="1">Uncharacterized protein</fullName>
    </submittedName>
</protein>
<keyword evidence="4" id="KW-1185">Reference proteome</keyword>
<evidence type="ECO:0000313" key="1">
    <source>
        <dbReference type="EMBL" id="BCG24710.1"/>
    </source>
</evidence>
<dbReference type="EMBL" id="AP023189">
    <property type="protein sequence ID" value="BCG24710.1"/>
    <property type="molecule type" value="Genomic_DNA"/>
</dbReference>
<dbReference type="Proteomes" id="UP001054892">
    <property type="component" value="Unassembled WGS sequence"/>
</dbReference>
<dbReference type="RefSeq" id="WP_111262897.1">
    <property type="nucleotide sequence ID" value="NZ_AP023189.1"/>
</dbReference>
<name>A0A6J4E519_9PSED</name>
<reference evidence="1 3" key="1">
    <citation type="submission" date="2020-05" db="EMBL/GenBank/DDBJ databases">
        <title>Characterization of novel class B3 metallo-beta-lactamase from novel Pseudomonas species.</title>
        <authorList>
            <person name="Yamada K."/>
            <person name="Aoki K."/>
            <person name="Ishii Y."/>
        </authorList>
    </citation>
    <scope>NUCLEOTIDE SEQUENCE [LARGE SCALE GENOMIC DNA]</scope>
    <source>
        <strain evidence="1 3">TUM18999</strain>
        <strain evidence="2 4">TUM20286</strain>
    </source>
</reference>
<dbReference type="KEGG" id="ptw:TUM18999_29010"/>
<organism evidence="1 3">
    <name type="scientific">Pseudomonas tohonis</name>
    <dbReference type="NCBI Taxonomy" id="2725477"/>
    <lineage>
        <taxon>Bacteria</taxon>
        <taxon>Pseudomonadati</taxon>
        <taxon>Pseudomonadota</taxon>
        <taxon>Gammaproteobacteria</taxon>
        <taxon>Pseudomonadales</taxon>
        <taxon>Pseudomonadaceae</taxon>
        <taxon>Pseudomonas</taxon>
    </lineage>
</organism>
<evidence type="ECO:0000313" key="3">
    <source>
        <dbReference type="Proteomes" id="UP000509383"/>
    </source>
</evidence>
<evidence type="ECO:0000313" key="4">
    <source>
        <dbReference type="Proteomes" id="UP001054892"/>
    </source>
</evidence>
<gene>
    <name evidence="1" type="ORF">TUM18999_29010</name>
    <name evidence="2" type="ORF">TUM20286_16830</name>
</gene>